<dbReference type="SMART" id="SM00066">
    <property type="entry name" value="GAL4"/>
    <property type="match status" value="1"/>
</dbReference>
<dbReference type="InterPro" id="IPR001138">
    <property type="entry name" value="Zn2Cys6_DnaBD"/>
</dbReference>
<dbReference type="GO" id="GO:0005634">
    <property type="term" value="C:nucleus"/>
    <property type="evidence" value="ECO:0007669"/>
    <property type="project" value="UniProtKB-SubCell"/>
</dbReference>
<keyword evidence="6" id="KW-0804">Transcription</keyword>
<keyword evidence="3" id="KW-0862">Zinc</keyword>
<keyword evidence="11" id="KW-1185">Reference proteome</keyword>
<accession>A0A0C3H9G3</accession>
<dbReference type="EMBL" id="KN832878">
    <property type="protein sequence ID" value="KIM99899.1"/>
    <property type="molecule type" value="Genomic_DNA"/>
</dbReference>
<evidence type="ECO:0000259" key="9">
    <source>
        <dbReference type="PROSITE" id="PS50048"/>
    </source>
</evidence>
<feature type="compositionally biased region" description="Basic and acidic residues" evidence="8">
    <location>
        <begin position="142"/>
        <end position="157"/>
    </location>
</feature>
<dbReference type="Gene3D" id="4.10.240.10">
    <property type="entry name" value="Zn(2)-C6 fungal-type DNA-binding domain"/>
    <property type="match status" value="1"/>
</dbReference>
<name>A0A0C3H9G3_OIDMZ</name>
<dbReference type="HOGENOM" id="CLU_007003_3_1_1"/>
<dbReference type="Proteomes" id="UP000054321">
    <property type="component" value="Unassembled WGS sequence"/>
</dbReference>
<sequence length="768" mass="86241">MMSPSKTVEANGRRVRRALVACDFCRRRKMKCGNETPKCKNCEASNKDCIYFEISKKPRPSNARIDHLEQENRRLQDALRLSLERDTESKSQEEYVTETTPPNTVGKSQAGGLASPRSAPFLPTTSATDREPRYHGPTSALFDEKPSDRGISRRDTDTVASEGLAKSRLMAEAARQRQLEAIHLATNKLDFDGVDPSLGMHLLSIYFIRQHDYGMAVYRPVFMRDMACGGPYFSKLLLNAIYFAASTYSRRAEIRHEPEDIRTAGLPYRQRFMELLIAAFDTSEITTIQALIIIANPLFTRCDERSISWLYAGIAFNMIIDLGIHIDISAPTTRTRSEEDLEVRRRVFWAAYVKDKVLSLYQGRPARLREFDTNVTLTFLDEYEELEQFNSLNHTDGEDQPGFPMYSVSTFKAECKLSILMDRIISCLYSEKSPKRNPDDLLRDALALHDDLKAWRVALPTLLDFTSPGSHTSTLLPHMFSLLAMFNVLVILLHRPFVSDGHLQCTSSSAAFDSFVTCATAATEIDHILHAYGRAFQIEYSPYIMAYATYVSATIHVRMAAQRHPGSEAHKSLRTCLHVLSKLQQVYLAPRSAIRIIHSLMKRMGVVIDDHESVRLGHESSGLPDVATWVRSQNGQEFSRGISSSNTDNIENTSRIPPAEIQPDVDLALQDLDMDAIIQSFYLDQQIAQQSLQYSQFQSTVDLSSSDLSPNTRTVRVSASHPVGVMVPSSPASCNVLQDSVAPTLYDPIFGIDTPALLEDDSRLRSGP</sequence>
<dbReference type="Pfam" id="PF00172">
    <property type="entry name" value="Zn_clus"/>
    <property type="match status" value="1"/>
</dbReference>
<organism evidence="10 11">
    <name type="scientific">Oidiodendron maius (strain Zn)</name>
    <dbReference type="NCBI Taxonomy" id="913774"/>
    <lineage>
        <taxon>Eukaryota</taxon>
        <taxon>Fungi</taxon>
        <taxon>Dikarya</taxon>
        <taxon>Ascomycota</taxon>
        <taxon>Pezizomycotina</taxon>
        <taxon>Leotiomycetes</taxon>
        <taxon>Leotiomycetes incertae sedis</taxon>
        <taxon>Myxotrichaceae</taxon>
        <taxon>Oidiodendron</taxon>
    </lineage>
</organism>
<proteinExistence type="predicted"/>
<evidence type="ECO:0000313" key="10">
    <source>
        <dbReference type="EMBL" id="KIM99899.1"/>
    </source>
</evidence>
<dbReference type="CDD" id="cd00067">
    <property type="entry name" value="GAL4"/>
    <property type="match status" value="1"/>
</dbReference>
<evidence type="ECO:0000256" key="2">
    <source>
        <dbReference type="ARBA" id="ARBA00022723"/>
    </source>
</evidence>
<evidence type="ECO:0000256" key="3">
    <source>
        <dbReference type="ARBA" id="ARBA00022833"/>
    </source>
</evidence>
<dbReference type="AlphaFoldDB" id="A0A0C3H9G3"/>
<evidence type="ECO:0000256" key="6">
    <source>
        <dbReference type="ARBA" id="ARBA00023163"/>
    </source>
</evidence>
<evidence type="ECO:0000313" key="11">
    <source>
        <dbReference type="Proteomes" id="UP000054321"/>
    </source>
</evidence>
<dbReference type="GO" id="GO:0003677">
    <property type="term" value="F:DNA binding"/>
    <property type="evidence" value="ECO:0007669"/>
    <property type="project" value="UniProtKB-KW"/>
</dbReference>
<dbReference type="InParanoid" id="A0A0C3H9G3"/>
<dbReference type="OrthoDB" id="4161332at2759"/>
<feature type="compositionally biased region" description="Basic and acidic residues" evidence="8">
    <location>
        <begin position="84"/>
        <end position="93"/>
    </location>
</feature>
<feature type="domain" description="Zn(2)-C6 fungal-type" evidence="9">
    <location>
        <begin position="21"/>
        <end position="51"/>
    </location>
</feature>
<dbReference type="InterPro" id="IPR007219">
    <property type="entry name" value="XnlR_reg_dom"/>
</dbReference>
<protein>
    <recommendedName>
        <fullName evidence="9">Zn(2)-C6 fungal-type domain-containing protein</fullName>
    </recommendedName>
</protein>
<evidence type="ECO:0000256" key="4">
    <source>
        <dbReference type="ARBA" id="ARBA00023015"/>
    </source>
</evidence>
<dbReference type="STRING" id="913774.A0A0C3H9G3"/>
<evidence type="ECO:0000256" key="7">
    <source>
        <dbReference type="ARBA" id="ARBA00023242"/>
    </source>
</evidence>
<evidence type="ECO:0000256" key="8">
    <source>
        <dbReference type="SAM" id="MobiDB-lite"/>
    </source>
</evidence>
<dbReference type="SMART" id="SM00906">
    <property type="entry name" value="Fungal_trans"/>
    <property type="match status" value="1"/>
</dbReference>
<dbReference type="InterPro" id="IPR036864">
    <property type="entry name" value="Zn2-C6_fun-type_DNA-bd_sf"/>
</dbReference>
<gene>
    <name evidence="10" type="ORF">OIDMADRAFT_201043</name>
</gene>
<keyword evidence="4" id="KW-0805">Transcription regulation</keyword>
<reference evidence="10 11" key="1">
    <citation type="submission" date="2014-04" db="EMBL/GenBank/DDBJ databases">
        <authorList>
            <consortium name="DOE Joint Genome Institute"/>
            <person name="Kuo A."/>
            <person name="Martino E."/>
            <person name="Perotto S."/>
            <person name="Kohler A."/>
            <person name="Nagy L.G."/>
            <person name="Floudas D."/>
            <person name="Copeland A."/>
            <person name="Barry K.W."/>
            <person name="Cichocki N."/>
            <person name="Veneault-Fourrey C."/>
            <person name="LaButti K."/>
            <person name="Lindquist E.A."/>
            <person name="Lipzen A."/>
            <person name="Lundell T."/>
            <person name="Morin E."/>
            <person name="Murat C."/>
            <person name="Sun H."/>
            <person name="Tunlid A."/>
            <person name="Henrissat B."/>
            <person name="Grigoriev I.V."/>
            <person name="Hibbett D.S."/>
            <person name="Martin F."/>
            <person name="Nordberg H.P."/>
            <person name="Cantor M.N."/>
            <person name="Hua S.X."/>
        </authorList>
    </citation>
    <scope>NUCLEOTIDE SEQUENCE [LARGE SCALE GENOMIC DNA]</scope>
    <source>
        <strain evidence="10 11">Zn</strain>
    </source>
</reference>
<dbReference type="PROSITE" id="PS50048">
    <property type="entry name" value="ZN2_CY6_FUNGAL_2"/>
    <property type="match status" value="1"/>
</dbReference>
<keyword evidence="5" id="KW-0238">DNA-binding</keyword>
<evidence type="ECO:0000256" key="1">
    <source>
        <dbReference type="ARBA" id="ARBA00004123"/>
    </source>
</evidence>
<dbReference type="PANTHER" id="PTHR31313:SF86">
    <property type="entry name" value="ZN(2)-C6 FUNGAL-TYPE DOMAIN-CONTAINING PROTEIN"/>
    <property type="match status" value="1"/>
</dbReference>
<comment type="subcellular location">
    <subcellularLocation>
        <location evidence="1">Nucleus</location>
    </subcellularLocation>
</comment>
<dbReference type="PANTHER" id="PTHR31313">
    <property type="entry name" value="TY1 ENHANCER ACTIVATOR"/>
    <property type="match status" value="1"/>
</dbReference>
<dbReference type="InterPro" id="IPR051615">
    <property type="entry name" value="Transcr_Regulatory_Elem"/>
</dbReference>
<evidence type="ECO:0000256" key="5">
    <source>
        <dbReference type="ARBA" id="ARBA00023125"/>
    </source>
</evidence>
<feature type="region of interest" description="Disordered" evidence="8">
    <location>
        <begin position="84"/>
        <end position="159"/>
    </location>
</feature>
<feature type="compositionally biased region" description="Polar residues" evidence="8">
    <location>
        <begin position="97"/>
        <end position="107"/>
    </location>
</feature>
<dbReference type="GO" id="GO:0000981">
    <property type="term" value="F:DNA-binding transcription factor activity, RNA polymerase II-specific"/>
    <property type="evidence" value="ECO:0007669"/>
    <property type="project" value="InterPro"/>
</dbReference>
<reference evidence="11" key="2">
    <citation type="submission" date="2015-01" db="EMBL/GenBank/DDBJ databases">
        <title>Evolutionary Origins and Diversification of the Mycorrhizal Mutualists.</title>
        <authorList>
            <consortium name="DOE Joint Genome Institute"/>
            <consortium name="Mycorrhizal Genomics Consortium"/>
            <person name="Kohler A."/>
            <person name="Kuo A."/>
            <person name="Nagy L.G."/>
            <person name="Floudas D."/>
            <person name="Copeland A."/>
            <person name="Barry K.W."/>
            <person name="Cichocki N."/>
            <person name="Veneault-Fourrey C."/>
            <person name="LaButti K."/>
            <person name="Lindquist E.A."/>
            <person name="Lipzen A."/>
            <person name="Lundell T."/>
            <person name="Morin E."/>
            <person name="Murat C."/>
            <person name="Riley R."/>
            <person name="Ohm R."/>
            <person name="Sun H."/>
            <person name="Tunlid A."/>
            <person name="Henrissat B."/>
            <person name="Grigoriev I.V."/>
            <person name="Hibbett D.S."/>
            <person name="Martin F."/>
        </authorList>
    </citation>
    <scope>NUCLEOTIDE SEQUENCE [LARGE SCALE GENOMIC DNA]</scope>
    <source>
        <strain evidence="11">Zn</strain>
    </source>
</reference>
<dbReference type="CDD" id="cd12148">
    <property type="entry name" value="fungal_TF_MHR"/>
    <property type="match status" value="1"/>
</dbReference>
<dbReference type="SUPFAM" id="SSF57701">
    <property type="entry name" value="Zn2/Cys6 DNA-binding domain"/>
    <property type="match status" value="1"/>
</dbReference>
<keyword evidence="7" id="KW-0539">Nucleus</keyword>
<dbReference type="PROSITE" id="PS00463">
    <property type="entry name" value="ZN2_CY6_FUNGAL_1"/>
    <property type="match status" value="1"/>
</dbReference>
<dbReference type="GO" id="GO:0006351">
    <property type="term" value="P:DNA-templated transcription"/>
    <property type="evidence" value="ECO:0007669"/>
    <property type="project" value="InterPro"/>
</dbReference>
<dbReference type="Pfam" id="PF04082">
    <property type="entry name" value="Fungal_trans"/>
    <property type="match status" value="1"/>
</dbReference>
<keyword evidence="2" id="KW-0479">Metal-binding</keyword>
<dbReference type="GO" id="GO:0008270">
    <property type="term" value="F:zinc ion binding"/>
    <property type="evidence" value="ECO:0007669"/>
    <property type="project" value="InterPro"/>
</dbReference>